<dbReference type="PROSITE" id="PS50103">
    <property type="entry name" value="ZF_C3H1"/>
    <property type="match status" value="1"/>
</dbReference>
<keyword evidence="8" id="KW-1185">Reference proteome</keyword>
<keyword evidence="1 4" id="KW-0479">Metal-binding</keyword>
<dbReference type="Proteomes" id="UP001489004">
    <property type="component" value="Unassembled WGS sequence"/>
</dbReference>
<sequence>MVPEQIGASTGEECSDEFFIYKCKVLPCHKGCPPESWSACPFRHEGELGCRRDPLQYQYKDVVCTEYRKHGWCRRGDACPCTHNVFEFWLHPTRYRTQMCNQGPACMRHICFFAHDEGQLRTPIAPASVQMAPAEPSSDQEPLLDPPALPVPAASPQSRPTSDRFVADEKASSLSRRWSRGSGHTNATSPTSAGSRLASRLGSLGSDTTMRAASPTGSTPGQSIELAGRRGSSVNSDAGSGQASGLFRPASSNCADASLEQEQVVDSQWKRTFPFAPPSACASGGHPEFPGLDVPASFGDRSLEEQNGVISMLSTLLSDAVKVRDARLQQSPAAPLAGRIGSHPPTITSHYAAARQLLLGKQHAEQQAQEAQRNLTVDRLLLEKQASTPSSGLQYSNLRPA</sequence>
<evidence type="ECO:0000256" key="3">
    <source>
        <dbReference type="ARBA" id="ARBA00022833"/>
    </source>
</evidence>
<accession>A0AAW1QR22</accession>
<evidence type="ECO:0000313" key="7">
    <source>
        <dbReference type="EMBL" id="KAK9823945.1"/>
    </source>
</evidence>
<organism evidence="7 8">
    <name type="scientific">[Myrmecia] bisecta</name>
    <dbReference type="NCBI Taxonomy" id="41462"/>
    <lineage>
        <taxon>Eukaryota</taxon>
        <taxon>Viridiplantae</taxon>
        <taxon>Chlorophyta</taxon>
        <taxon>core chlorophytes</taxon>
        <taxon>Trebouxiophyceae</taxon>
        <taxon>Trebouxiales</taxon>
        <taxon>Trebouxiaceae</taxon>
        <taxon>Myrmecia</taxon>
    </lineage>
</organism>
<proteinExistence type="predicted"/>
<feature type="zinc finger region" description="C3H1-type" evidence="4">
    <location>
        <begin position="58"/>
        <end position="86"/>
    </location>
</feature>
<feature type="compositionally biased region" description="Low complexity" evidence="5">
    <location>
        <begin position="172"/>
        <end position="183"/>
    </location>
</feature>
<dbReference type="Pfam" id="PF00642">
    <property type="entry name" value="zf-CCCH"/>
    <property type="match status" value="1"/>
</dbReference>
<dbReference type="InterPro" id="IPR036855">
    <property type="entry name" value="Znf_CCCH_sf"/>
</dbReference>
<evidence type="ECO:0000313" key="8">
    <source>
        <dbReference type="Proteomes" id="UP001489004"/>
    </source>
</evidence>
<feature type="compositionally biased region" description="Polar residues" evidence="5">
    <location>
        <begin position="232"/>
        <end position="243"/>
    </location>
</feature>
<keyword evidence="2 4" id="KW-0863">Zinc-finger</keyword>
<dbReference type="SUPFAM" id="SSF90229">
    <property type="entry name" value="CCCH zinc finger"/>
    <property type="match status" value="1"/>
</dbReference>
<dbReference type="InterPro" id="IPR000571">
    <property type="entry name" value="Znf_CCCH"/>
</dbReference>
<feature type="region of interest" description="Disordered" evidence="5">
    <location>
        <begin position="130"/>
        <end position="249"/>
    </location>
</feature>
<dbReference type="SMART" id="SM00356">
    <property type="entry name" value="ZnF_C3H1"/>
    <property type="match status" value="2"/>
</dbReference>
<evidence type="ECO:0000256" key="5">
    <source>
        <dbReference type="SAM" id="MobiDB-lite"/>
    </source>
</evidence>
<name>A0AAW1QR22_9CHLO</name>
<feature type="compositionally biased region" description="Basic and acidic residues" evidence="5">
    <location>
        <begin position="161"/>
        <end position="171"/>
    </location>
</feature>
<keyword evidence="3 4" id="KW-0862">Zinc</keyword>
<dbReference type="InterPro" id="IPR045234">
    <property type="entry name" value="Unkempt-like"/>
</dbReference>
<evidence type="ECO:0000256" key="2">
    <source>
        <dbReference type="ARBA" id="ARBA00022771"/>
    </source>
</evidence>
<reference evidence="7 8" key="1">
    <citation type="journal article" date="2024" name="Nat. Commun.">
        <title>Phylogenomics reveals the evolutionary origins of lichenization in chlorophyte algae.</title>
        <authorList>
            <person name="Puginier C."/>
            <person name="Libourel C."/>
            <person name="Otte J."/>
            <person name="Skaloud P."/>
            <person name="Haon M."/>
            <person name="Grisel S."/>
            <person name="Petersen M."/>
            <person name="Berrin J.G."/>
            <person name="Delaux P.M."/>
            <person name="Dal Grande F."/>
            <person name="Keller J."/>
        </authorList>
    </citation>
    <scope>NUCLEOTIDE SEQUENCE [LARGE SCALE GENOMIC DNA]</scope>
    <source>
        <strain evidence="7 8">SAG 2043</strain>
    </source>
</reference>
<gene>
    <name evidence="7" type="ORF">WJX72_006585</name>
</gene>
<dbReference type="GO" id="GO:0008270">
    <property type="term" value="F:zinc ion binding"/>
    <property type="evidence" value="ECO:0007669"/>
    <property type="project" value="UniProtKB-KW"/>
</dbReference>
<dbReference type="EMBL" id="JALJOR010000002">
    <property type="protein sequence ID" value="KAK9823945.1"/>
    <property type="molecule type" value="Genomic_DNA"/>
</dbReference>
<feature type="compositionally biased region" description="Low complexity" evidence="5">
    <location>
        <begin position="192"/>
        <end position="206"/>
    </location>
</feature>
<dbReference type="PANTHER" id="PTHR14493:SF50">
    <property type="entry name" value="RING FINGER PROTEIN UNKEMPT"/>
    <property type="match status" value="1"/>
</dbReference>
<evidence type="ECO:0000256" key="4">
    <source>
        <dbReference type="PROSITE-ProRule" id="PRU00723"/>
    </source>
</evidence>
<evidence type="ECO:0000259" key="6">
    <source>
        <dbReference type="PROSITE" id="PS50103"/>
    </source>
</evidence>
<evidence type="ECO:0000256" key="1">
    <source>
        <dbReference type="ARBA" id="ARBA00022723"/>
    </source>
</evidence>
<dbReference type="PANTHER" id="PTHR14493">
    <property type="entry name" value="UNKEMPT FAMILY MEMBER"/>
    <property type="match status" value="1"/>
</dbReference>
<feature type="compositionally biased region" description="Polar residues" evidence="5">
    <location>
        <begin position="207"/>
        <end position="222"/>
    </location>
</feature>
<comment type="caution">
    <text evidence="7">The sequence shown here is derived from an EMBL/GenBank/DDBJ whole genome shotgun (WGS) entry which is preliminary data.</text>
</comment>
<feature type="domain" description="C3H1-type" evidence="6">
    <location>
        <begin position="58"/>
        <end position="86"/>
    </location>
</feature>
<protein>
    <recommendedName>
        <fullName evidence="6">C3H1-type domain-containing protein</fullName>
    </recommendedName>
</protein>
<dbReference type="AlphaFoldDB" id="A0AAW1QR22"/>